<feature type="transmembrane region" description="Helical" evidence="3">
    <location>
        <begin position="160"/>
        <end position="176"/>
    </location>
</feature>
<evidence type="ECO:0000313" key="5">
    <source>
        <dbReference type="EMBL" id="MFC0525123.1"/>
    </source>
</evidence>
<feature type="transmembrane region" description="Helical" evidence="3">
    <location>
        <begin position="311"/>
        <end position="333"/>
    </location>
</feature>
<feature type="transmembrane region" description="Helical" evidence="3">
    <location>
        <begin position="214"/>
        <end position="237"/>
    </location>
</feature>
<keyword evidence="5" id="KW-0012">Acyltransferase</keyword>
<organism evidence="5 6">
    <name type="scientific">Pontibacillus salicampi</name>
    <dbReference type="NCBI Taxonomy" id="1449801"/>
    <lineage>
        <taxon>Bacteria</taxon>
        <taxon>Bacillati</taxon>
        <taxon>Bacillota</taxon>
        <taxon>Bacilli</taxon>
        <taxon>Bacillales</taxon>
        <taxon>Bacillaceae</taxon>
        <taxon>Pontibacillus</taxon>
    </lineage>
</organism>
<dbReference type="PANTHER" id="PTHR37312:SF1">
    <property type="entry name" value="MEMBRANE-BOUND ACYLTRANSFERASE YKRP-RELATED"/>
    <property type="match status" value="1"/>
</dbReference>
<dbReference type="Pfam" id="PF01757">
    <property type="entry name" value="Acyl_transf_3"/>
    <property type="match status" value="1"/>
</dbReference>
<comment type="similarity">
    <text evidence="2">Belongs to the acyltransferase 3 family.</text>
</comment>
<sequence>MLNIYKYMTTFLKQLLQSKGIRKVEEKGLKLMERNAYFDNARWILMFFVVFGHTIQPFTEENHIIDVTYHWIYTFHMPAFIFVAGFFAKGNLTKEYVLHLMKKLLLPYAAFQVLYTVYYFLIGKEDWLHLPFEPHWALWFLVSLFCWHLLLYWYKRLPKYMALFIAVQLGIIVGYMDPIGHMFSLSRTFVFFPFFLLGYWFSQKEIQWLTQWRVKGIGLIVMATTAFLLVITPNFSIDWFLSSKSYATMEMSEWGGMARLGVYTISAIMMFSVLSWIPSKEYRWSKYGTRTLYVYLLHGLFIHVFREYELFSVNSFLDGAMLAVLSILITWILSSHKVALLSKPLIEMYKYIPVRKRQHTNSYNV</sequence>
<keyword evidence="3" id="KW-0812">Transmembrane</keyword>
<comment type="subcellular location">
    <subcellularLocation>
        <location evidence="1">Membrane</location>
    </subcellularLocation>
</comment>
<dbReference type="EMBL" id="JBHLTP010000013">
    <property type="protein sequence ID" value="MFC0525123.1"/>
    <property type="molecule type" value="Genomic_DNA"/>
</dbReference>
<feature type="transmembrane region" description="Helical" evidence="3">
    <location>
        <begin position="182"/>
        <end position="202"/>
    </location>
</feature>
<proteinExistence type="inferred from homology"/>
<dbReference type="InterPro" id="IPR052734">
    <property type="entry name" value="Nod_factor_acetyltransferase"/>
</dbReference>
<name>A0ABV6LSA7_9BACI</name>
<gene>
    <name evidence="5" type="ORF">ACFFGV_16200</name>
</gene>
<keyword evidence="5" id="KW-0808">Transferase</keyword>
<feature type="transmembrane region" description="Helical" evidence="3">
    <location>
        <begin position="289"/>
        <end position="305"/>
    </location>
</feature>
<evidence type="ECO:0000313" key="6">
    <source>
        <dbReference type="Proteomes" id="UP001589836"/>
    </source>
</evidence>
<feature type="transmembrane region" description="Helical" evidence="3">
    <location>
        <begin position="104"/>
        <end position="122"/>
    </location>
</feature>
<dbReference type="GO" id="GO:0016746">
    <property type="term" value="F:acyltransferase activity"/>
    <property type="evidence" value="ECO:0007669"/>
    <property type="project" value="UniProtKB-KW"/>
</dbReference>
<dbReference type="Proteomes" id="UP001589836">
    <property type="component" value="Unassembled WGS sequence"/>
</dbReference>
<feature type="domain" description="Acyltransferase 3" evidence="4">
    <location>
        <begin position="35"/>
        <end position="334"/>
    </location>
</feature>
<keyword evidence="6" id="KW-1185">Reference proteome</keyword>
<evidence type="ECO:0000259" key="4">
    <source>
        <dbReference type="Pfam" id="PF01757"/>
    </source>
</evidence>
<evidence type="ECO:0000256" key="2">
    <source>
        <dbReference type="ARBA" id="ARBA00007400"/>
    </source>
</evidence>
<keyword evidence="3" id="KW-1133">Transmembrane helix</keyword>
<feature type="transmembrane region" description="Helical" evidence="3">
    <location>
        <begin position="40"/>
        <end position="59"/>
    </location>
</feature>
<keyword evidence="3" id="KW-0472">Membrane</keyword>
<comment type="caution">
    <text evidence="5">The sequence shown here is derived from an EMBL/GenBank/DDBJ whole genome shotgun (WGS) entry which is preliminary data.</text>
</comment>
<feature type="transmembrane region" description="Helical" evidence="3">
    <location>
        <begin position="71"/>
        <end position="92"/>
    </location>
</feature>
<dbReference type="InterPro" id="IPR002656">
    <property type="entry name" value="Acyl_transf_3_dom"/>
</dbReference>
<reference evidence="5 6" key="1">
    <citation type="submission" date="2024-09" db="EMBL/GenBank/DDBJ databases">
        <authorList>
            <person name="Sun Q."/>
            <person name="Mori K."/>
        </authorList>
    </citation>
    <scope>NUCLEOTIDE SEQUENCE [LARGE SCALE GENOMIC DNA]</scope>
    <source>
        <strain evidence="5 6">NCAIM B.02529</strain>
    </source>
</reference>
<evidence type="ECO:0000256" key="1">
    <source>
        <dbReference type="ARBA" id="ARBA00004370"/>
    </source>
</evidence>
<protein>
    <submittedName>
        <fullName evidence="5">Acyltransferase family protein</fullName>
    </submittedName>
</protein>
<evidence type="ECO:0000256" key="3">
    <source>
        <dbReference type="SAM" id="Phobius"/>
    </source>
</evidence>
<feature type="transmembrane region" description="Helical" evidence="3">
    <location>
        <begin position="134"/>
        <end position="153"/>
    </location>
</feature>
<accession>A0ABV6LSA7</accession>
<feature type="transmembrane region" description="Helical" evidence="3">
    <location>
        <begin position="257"/>
        <end position="277"/>
    </location>
</feature>
<dbReference type="PANTHER" id="PTHR37312">
    <property type="entry name" value="MEMBRANE-BOUND ACYLTRANSFERASE YKRP-RELATED"/>
    <property type="match status" value="1"/>
</dbReference>